<dbReference type="AlphaFoldDB" id="A0A8X6UVE4"/>
<gene>
    <name evidence="1" type="ORF">NPIL_451381</name>
</gene>
<name>A0A8X6UVE4_NEPPI</name>
<feature type="non-terminal residue" evidence="1">
    <location>
        <position position="1"/>
    </location>
</feature>
<sequence>LGGVACSRTKYSPIIEVQNSEELNHKSSLWEGLITRPVLVTTVEEEVASWVGRSGPAAEDVDCFETLACIAGLLLEENHRQTERSRGE</sequence>
<dbReference type="EMBL" id="BMAW01037272">
    <property type="protein sequence ID" value="GFU47657.1"/>
    <property type="molecule type" value="Genomic_DNA"/>
</dbReference>
<dbReference type="Proteomes" id="UP000887013">
    <property type="component" value="Unassembled WGS sequence"/>
</dbReference>
<reference evidence="1" key="1">
    <citation type="submission" date="2020-08" db="EMBL/GenBank/DDBJ databases">
        <title>Multicomponent nature underlies the extraordinary mechanical properties of spider dragline silk.</title>
        <authorList>
            <person name="Kono N."/>
            <person name="Nakamura H."/>
            <person name="Mori M."/>
            <person name="Yoshida Y."/>
            <person name="Ohtoshi R."/>
            <person name="Malay A.D."/>
            <person name="Moran D.A.P."/>
            <person name="Tomita M."/>
            <person name="Numata K."/>
            <person name="Arakawa K."/>
        </authorList>
    </citation>
    <scope>NUCLEOTIDE SEQUENCE</scope>
</reference>
<organism evidence="1 2">
    <name type="scientific">Nephila pilipes</name>
    <name type="common">Giant wood spider</name>
    <name type="synonym">Nephila maculata</name>
    <dbReference type="NCBI Taxonomy" id="299642"/>
    <lineage>
        <taxon>Eukaryota</taxon>
        <taxon>Metazoa</taxon>
        <taxon>Ecdysozoa</taxon>
        <taxon>Arthropoda</taxon>
        <taxon>Chelicerata</taxon>
        <taxon>Arachnida</taxon>
        <taxon>Araneae</taxon>
        <taxon>Araneomorphae</taxon>
        <taxon>Entelegynae</taxon>
        <taxon>Araneoidea</taxon>
        <taxon>Nephilidae</taxon>
        <taxon>Nephila</taxon>
    </lineage>
</organism>
<keyword evidence="2" id="KW-1185">Reference proteome</keyword>
<proteinExistence type="predicted"/>
<protein>
    <submittedName>
        <fullName evidence="1">Uncharacterized protein</fullName>
    </submittedName>
</protein>
<evidence type="ECO:0000313" key="1">
    <source>
        <dbReference type="EMBL" id="GFU47657.1"/>
    </source>
</evidence>
<comment type="caution">
    <text evidence="1">The sequence shown here is derived from an EMBL/GenBank/DDBJ whole genome shotgun (WGS) entry which is preliminary data.</text>
</comment>
<evidence type="ECO:0000313" key="2">
    <source>
        <dbReference type="Proteomes" id="UP000887013"/>
    </source>
</evidence>
<accession>A0A8X6UVE4</accession>